<keyword evidence="1" id="KW-1133">Transmembrane helix</keyword>
<comment type="caution">
    <text evidence="3">The sequence shown here is derived from an EMBL/GenBank/DDBJ whole genome shotgun (WGS) entry which is preliminary data.</text>
</comment>
<feature type="domain" description="GH29D-like beta-sandwich" evidence="2">
    <location>
        <begin position="1573"/>
        <end position="1639"/>
    </location>
</feature>
<gene>
    <name evidence="3" type="ORF">D0Y96_16265</name>
</gene>
<evidence type="ECO:0000313" key="4">
    <source>
        <dbReference type="Proteomes" id="UP000264702"/>
    </source>
</evidence>
<dbReference type="InterPro" id="IPR013320">
    <property type="entry name" value="ConA-like_dom_sf"/>
</dbReference>
<feature type="domain" description="GH29D-like beta-sandwich" evidence="2">
    <location>
        <begin position="1822"/>
        <end position="1888"/>
    </location>
</feature>
<dbReference type="EMBL" id="QVQT01000006">
    <property type="protein sequence ID" value="RFU15245.1"/>
    <property type="molecule type" value="Genomic_DNA"/>
</dbReference>
<dbReference type="PANTHER" id="PTHR32401">
    <property type="entry name" value="CONCANAVALIN A-LIKE LECTIN FAMILY PROTEIN"/>
    <property type="match status" value="1"/>
</dbReference>
<evidence type="ECO:0000259" key="2">
    <source>
        <dbReference type="Pfam" id="PF13290"/>
    </source>
</evidence>
<feature type="domain" description="GH29D-like beta-sandwich" evidence="2">
    <location>
        <begin position="1027"/>
        <end position="1092"/>
    </location>
</feature>
<proteinExistence type="predicted"/>
<dbReference type="Pfam" id="PF13290">
    <property type="entry name" value="CHB_HEX_C_1"/>
    <property type="match status" value="11"/>
</dbReference>
<feature type="transmembrane region" description="Helical" evidence="1">
    <location>
        <begin position="12"/>
        <end position="34"/>
    </location>
</feature>
<feature type="domain" description="GH29D-like beta-sandwich" evidence="2">
    <location>
        <begin position="563"/>
        <end position="628"/>
    </location>
</feature>
<feature type="domain" description="GH29D-like beta-sandwich" evidence="2">
    <location>
        <begin position="1409"/>
        <end position="1475"/>
    </location>
</feature>
<protein>
    <recommendedName>
        <fullName evidence="2">GH29D-like beta-sandwich domain-containing protein</fullName>
    </recommendedName>
</protein>
<dbReference type="Gene3D" id="2.60.120.200">
    <property type="match status" value="3"/>
</dbReference>
<dbReference type="CDD" id="cd01951">
    <property type="entry name" value="lectin_L-type"/>
    <property type="match status" value="1"/>
</dbReference>
<evidence type="ECO:0000313" key="3">
    <source>
        <dbReference type="EMBL" id="RFU15245.1"/>
    </source>
</evidence>
<feature type="domain" description="GH29D-like beta-sandwich" evidence="2">
    <location>
        <begin position="943"/>
        <end position="1009"/>
    </location>
</feature>
<accession>A0A372IK59</accession>
<dbReference type="Proteomes" id="UP000264702">
    <property type="component" value="Unassembled WGS sequence"/>
</dbReference>
<dbReference type="SUPFAM" id="SSF49899">
    <property type="entry name" value="Concanavalin A-like lectins/glucanases"/>
    <property type="match status" value="3"/>
</dbReference>
<evidence type="ECO:0000256" key="1">
    <source>
        <dbReference type="SAM" id="Phobius"/>
    </source>
</evidence>
<name>A0A372IK59_9BACT</name>
<keyword evidence="1" id="KW-0812">Transmembrane</keyword>
<dbReference type="PANTHER" id="PTHR32401:SF48">
    <property type="entry name" value="LEGUME LECTIN DOMAIN-CONTAINING PROTEIN"/>
    <property type="match status" value="1"/>
</dbReference>
<keyword evidence="1" id="KW-0472">Membrane</keyword>
<dbReference type="SUPFAM" id="SSF50998">
    <property type="entry name" value="Quinoprotein alcohol dehydrogenase-like"/>
    <property type="match status" value="1"/>
</dbReference>
<dbReference type="InterPro" id="IPR059177">
    <property type="entry name" value="GH29D-like_dom"/>
</dbReference>
<reference evidence="3 4" key="1">
    <citation type="submission" date="2018-08" db="EMBL/GenBank/DDBJ databases">
        <title>Acidipila sp. 4G-K13, an acidobacterium isolated from forest soil.</title>
        <authorList>
            <person name="Gao Z.-H."/>
            <person name="Qiu L.-H."/>
        </authorList>
    </citation>
    <scope>NUCLEOTIDE SEQUENCE [LARGE SCALE GENOMIC DNA]</scope>
    <source>
        <strain evidence="3 4">4G-K13</strain>
    </source>
</reference>
<dbReference type="InterPro" id="IPR011047">
    <property type="entry name" value="Quinoprotein_ADH-like_sf"/>
</dbReference>
<feature type="domain" description="GH29D-like beta-sandwich" evidence="2">
    <location>
        <begin position="1738"/>
        <end position="1802"/>
    </location>
</feature>
<feature type="domain" description="GH29D-like beta-sandwich" evidence="2">
    <location>
        <begin position="1111"/>
        <end position="1177"/>
    </location>
</feature>
<dbReference type="InterPro" id="IPR050258">
    <property type="entry name" value="Leguminous_Lectin"/>
</dbReference>
<feature type="domain" description="GH29D-like beta-sandwich" evidence="2">
    <location>
        <begin position="645"/>
        <end position="711"/>
    </location>
</feature>
<dbReference type="InterPro" id="IPR056573">
    <property type="entry name" value="Lectin_L-type_dom"/>
</dbReference>
<keyword evidence="4" id="KW-1185">Reference proteome</keyword>
<organism evidence="3 4">
    <name type="scientific">Paracidobacterium acidisoli</name>
    <dbReference type="NCBI Taxonomy" id="2303751"/>
    <lineage>
        <taxon>Bacteria</taxon>
        <taxon>Pseudomonadati</taxon>
        <taxon>Acidobacteriota</taxon>
        <taxon>Terriglobia</taxon>
        <taxon>Terriglobales</taxon>
        <taxon>Acidobacteriaceae</taxon>
        <taxon>Paracidobacterium</taxon>
    </lineage>
</organism>
<sequence length="2108" mass="213672">MTGYMAGVRSSFAGLFLRIAMFLVLPAVTVAGFAQTSVTTWHNDIGRTGQNLNETILTPSNVNPTQFGLLFSQPVDGQIYAQPLYLPNLTINGATHNVVFVATENDSVYAFDADSNGGSTSGLLWQASMLAAAHGAAAGATTIPYTTVSGDIQPQYGITGTPVIDPTTNTLYVVSKSMENGSAVQRLHALDVTTGLEKFGGPVVLTATVTGTGSGSSGSSLTFSTLWENQRPGLLLLNGIVYIGFAAHGDNGPWHGWVLSYNAATLQQTGAYCVSPNGLGGGFWMSGAGLAADIPDSSHPFGRMFIATGNGDYTAAKPYTNAMDYGDSVLNLDLTNGVPTVQDEFTPSDQADLDAGDGDVASGGVMLVPTQTTGSYPHLLVQTGKIGDLYLINRDSMGGYNTTDQVVQSTQYAVGNLGVWSTPAYWNGTVYYWGRFDNLKAFPLVNGQLTTYPIVESTEQYGFPGATPSISANGNTNGIVWSIDSEAYSSSGPAILQAHLATNVATTLYSSATNATRDNPGVAIKFAVPTIVNGKVYVGTASQLSIYGLLNSLPQAATPVISPASEGFTSTVQVTITDSTPGAAIYYTTDGSTPTTSSTVYGGAITVSSTETITAIASAANYLQSATTSATYTNNSQAATPVISPKSGSFTSPQTVTITDATSGAAIYYTTDGSTPTSSSTLYSAPFTVSQSETINAIAAASGVTNSAVATVSYNIASGSTAIDFSQGFASSAGLMVFNGSTDLDDSRLQLTNGGEVEASSAWYYQPVNVQSFSTSFTFQLSNPAADGMTFAIQNAGLTALGGNGGYLGYGGIANSLAVKFDLYSNNGEGPDSTGLYLNGAIPETPAIDLSSTGIDLHSGDAMLVQLGYDGTTLSMTITDMVTEATWSTSWTVNIPATVGGNTAYVGFTGGTGGLSSSQKILTWTYSNPTGTTPAAATPTFTPTGGSFTAAQSVTIADSTTGASIYYTTDGSTPTTSSTLYSAPITVGTTETLKAIAVAAGYTSSAVATGTFTITITPVAATPVFTPKGGTYTAAQSVTISDTTAGASLYYTTDGSTPTTASTLYSTPITVSTNETVKAIAVAGGYTASAVGSAVYTITVAGPAATPTFTPAGGAYSSAQSVTISDATAGAAIYYTTNGAAPTTSSTLYSGPITVSATETLNAIAVASGYTTSAVGTAAYTITSGSTVYLNYPSMGFTTSGLALNNGASVTGGALVITDGNPVENRSAWFTTAVPVQTFVTDFTFQQTNASADGMTFAIQGQSPYVTGGNGGYLGYGGIGNSIAVKFDLYSNNGEGSDSTGFYTNGAVPETPAIDLSSTGINFHSSDIFHAHLVYDGTTLTMTLTDTVTNASVTESTTVNIPSLVGGNTAYVGFTGGTGGLTATQEVLSWSYAVSPSQTQTAATPTFSPAPATYTSAQSVTLSDTTTGAAIYYTTNGATPTTSSTLYSAPITVSSTETLNAIAVASGYTNSATATGAYTITQIAATPTFSPVPATYTSAQSVTLSDTTTGAAIYYTTNGTTPTTSSTLYSAPIAVSTTETLKAIAVASGYTNSATATGAYTITQTAATPTFSPAPGSYNAAQSVTISDTTTGAAIYYTTNGTTPTTSSTLYSAPIAVSATETLKAIAVASGYTNSTVATGAYTISTVAATPVATPAAGNAYITPTSVTLTDATPGASIYYTTNSTNPTTSSTLYTGPFTVNPNTGVRAIAIASGYTNSAVLIADYNGPTVATPVASPTPGSTYTGTVTVTLTDTTPGTTIYYTTNSSTPTTSSTVYTGPFNVVPNAGVRAIGVASGYATSAILFANYTSSGAPTAATPTFSPAAGSYTSAQSVTISDTTAGAAIYYTTNGATPTTSSTLYSAPITVSATETLKAIAVASNYLNSAVATAAYTITGGTTAATTYVNYPAAGFTAANLSLNDGPTVTGGSLVLTDGGEGEARSAWFATLVPVQSFTTDFTFQQTNASADGMTFAIQNQNVWALGGNGGSLGYQGIPDSVAVKFDLYSNSGEGSDSTGFYTNGASPTLPSTDLSSTAINFHSGDVFHAHLVYDGTTLTMTLTDTVTNASVTEQTTINIPSIVGGNTAWVGFTGGTGGLTATQTVLSWSYSH</sequence>
<feature type="domain" description="GH29D-like beta-sandwich" evidence="2">
    <location>
        <begin position="1492"/>
        <end position="1557"/>
    </location>
</feature>
<feature type="domain" description="GH29D-like beta-sandwich" evidence="2">
    <location>
        <begin position="1655"/>
        <end position="1720"/>
    </location>
</feature>